<dbReference type="GO" id="GO:0005739">
    <property type="term" value="C:mitochondrion"/>
    <property type="evidence" value="ECO:0007669"/>
    <property type="project" value="TreeGrafter"/>
</dbReference>
<accession>A0AAD7UAR5</accession>
<sequence length="302" mass="33300">MRLVALCIFSRARGLSVASSSLLRRAVETLRSAGVPEAEASAEWLLAHAVGSTTRYVPSEISAEQRSLFEAYVARRAKREPTQYIVGRWAFHGVEVTVRPPTLVPRPETEELVERIIEWWGDRPARFVDICCGTGCIALALRETLPGSSCLAFDIDDAAVSLATENAAGRFPVLRRSAEEPRPPTEPPYDFVVSNPPYIPTAELATLDPEVALFEDRAALDGGEDGLDVVRSILEHAPTYLDPDSARTVWLELDVSHPKKLLEDRRTLVPDGVLLDTFDDLFGNPRFARLVFPKHLCGVGGR</sequence>
<feature type="domain" description="Release factor glutamine methyltransferase N-terminal" evidence="7">
    <location>
        <begin position="22"/>
        <end position="87"/>
    </location>
</feature>
<evidence type="ECO:0000256" key="3">
    <source>
        <dbReference type="ARBA" id="ARBA00022679"/>
    </source>
</evidence>
<dbReference type="GO" id="GO:0102559">
    <property type="term" value="F:peptide chain release factor N(5)-glutamine methyltransferase activity"/>
    <property type="evidence" value="ECO:0007669"/>
    <property type="project" value="UniProtKB-EC"/>
</dbReference>
<evidence type="ECO:0000256" key="5">
    <source>
        <dbReference type="ARBA" id="ARBA00048391"/>
    </source>
</evidence>
<dbReference type="GO" id="GO:0003676">
    <property type="term" value="F:nucleic acid binding"/>
    <property type="evidence" value="ECO:0007669"/>
    <property type="project" value="InterPro"/>
</dbReference>
<dbReference type="Pfam" id="PF05175">
    <property type="entry name" value="MTS"/>
    <property type="match status" value="1"/>
</dbReference>
<name>A0AAD7UAR5_9STRA</name>
<comment type="catalytic activity">
    <reaction evidence="5">
        <text>L-glutaminyl-[peptide chain release factor] + S-adenosyl-L-methionine = N(5)-methyl-L-glutaminyl-[peptide chain release factor] + S-adenosyl-L-homocysteine + H(+)</text>
        <dbReference type="Rhea" id="RHEA:42896"/>
        <dbReference type="Rhea" id="RHEA-COMP:10271"/>
        <dbReference type="Rhea" id="RHEA-COMP:10272"/>
        <dbReference type="ChEBI" id="CHEBI:15378"/>
        <dbReference type="ChEBI" id="CHEBI:30011"/>
        <dbReference type="ChEBI" id="CHEBI:57856"/>
        <dbReference type="ChEBI" id="CHEBI:59789"/>
        <dbReference type="ChEBI" id="CHEBI:61891"/>
        <dbReference type="EC" id="2.1.1.297"/>
    </reaction>
</comment>
<dbReference type="PANTHER" id="PTHR18895">
    <property type="entry name" value="HEMK METHYLTRANSFERASE"/>
    <property type="match status" value="1"/>
</dbReference>
<proteinExistence type="predicted"/>
<keyword evidence="2" id="KW-0489">Methyltransferase</keyword>
<dbReference type="Gene3D" id="3.40.50.150">
    <property type="entry name" value="Vaccinia Virus protein VP39"/>
    <property type="match status" value="1"/>
</dbReference>
<reference evidence="8" key="1">
    <citation type="submission" date="2023-01" db="EMBL/GenBank/DDBJ databases">
        <title>Metagenome sequencing of chrysophaentin producing Chrysophaeum taylorii.</title>
        <authorList>
            <person name="Davison J."/>
            <person name="Bewley C."/>
        </authorList>
    </citation>
    <scope>NUCLEOTIDE SEQUENCE</scope>
    <source>
        <strain evidence="8">NIES-1699</strain>
    </source>
</reference>
<dbReference type="Pfam" id="PF17827">
    <property type="entry name" value="PrmC_N"/>
    <property type="match status" value="1"/>
</dbReference>
<dbReference type="SUPFAM" id="SSF53335">
    <property type="entry name" value="S-adenosyl-L-methionine-dependent methyltransferases"/>
    <property type="match status" value="1"/>
</dbReference>
<keyword evidence="3" id="KW-0808">Transferase</keyword>
<dbReference type="InterPro" id="IPR007848">
    <property type="entry name" value="Small_mtfrase_dom"/>
</dbReference>
<dbReference type="InterPro" id="IPR004556">
    <property type="entry name" value="HemK-like"/>
</dbReference>
<evidence type="ECO:0000256" key="2">
    <source>
        <dbReference type="ARBA" id="ARBA00022603"/>
    </source>
</evidence>
<dbReference type="NCBIfam" id="TIGR00536">
    <property type="entry name" value="hemK_fam"/>
    <property type="match status" value="1"/>
</dbReference>
<dbReference type="PROSITE" id="PS00092">
    <property type="entry name" value="N6_MTASE"/>
    <property type="match status" value="1"/>
</dbReference>
<evidence type="ECO:0000256" key="4">
    <source>
        <dbReference type="ARBA" id="ARBA00022691"/>
    </source>
</evidence>
<protein>
    <recommendedName>
        <fullName evidence="1">peptide chain release factor N(5)-glutamine methyltransferase</fullName>
        <ecNumber evidence="1">2.1.1.297</ecNumber>
    </recommendedName>
</protein>
<dbReference type="PANTHER" id="PTHR18895:SF74">
    <property type="entry name" value="MTRF1L RELEASE FACTOR GLUTAMINE METHYLTRANSFERASE"/>
    <property type="match status" value="1"/>
</dbReference>
<keyword evidence="9" id="KW-1185">Reference proteome</keyword>
<dbReference type="GO" id="GO:0032259">
    <property type="term" value="P:methylation"/>
    <property type="evidence" value="ECO:0007669"/>
    <property type="project" value="UniProtKB-KW"/>
</dbReference>
<dbReference type="InterPro" id="IPR002052">
    <property type="entry name" value="DNA_methylase_N6_adenine_CS"/>
</dbReference>
<dbReference type="InterPro" id="IPR040758">
    <property type="entry name" value="PrmC_N"/>
</dbReference>
<evidence type="ECO:0000259" key="6">
    <source>
        <dbReference type="Pfam" id="PF05175"/>
    </source>
</evidence>
<dbReference type="Proteomes" id="UP001230188">
    <property type="component" value="Unassembled WGS sequence"/>
</dbReference>
<dbReference type="InterPro" id="IPR050320">
    <property type="entry name" value="N5-glutamine_MTase"/>
</dbReference>
<evidence type="ECO:0000313" key="9">
    <source>
        <dbReference type="Proteomes" id="UP001230188"/>
    </source>
</evidence>
<feature type="domain" description="Methyltransferase small" evidence="6">
    <location>
        <begin position="126"/>
        <end position="199"/>
    </location>
</feature>
<dbReference type="CDD" id="cd02440">
    <property type="entry name" value="AdoMet_MTases"/>
    <property type="match status" value="1"/>
</dbReference>
<comment type="caution">
    <text evidence="8">The sequence shown here is derived from an EMBL/GenBank/DDBJ whole genome shotgun (WGS) entry which is preliminary data.</text>
</comment>
<dbReference type="EC" id="2.1.1.297" evidence="1"/>
<evidence type="ECO:0000259" key="7">
    <source>
        <dbReference type="Pfam" id="PF17827"/>
    </source>
</evidence>
<organism evidence="8 9">
    <name type="scientific">Chrysophaeum taylorii</name>
    <dbReference type="NCBI Taxonomy" id="2483200"/>
    <lineage>
        <taxon>Eukaryota</taxon>
        <taxon>Sar</taxon>
        <taxon>Stramenopiles</taxon>
        <taxon>Ochrophyta</taxon>
        <taxon>Pelagophyceae</taxon>
        <taxon>Pelagomonadales</taxon>
        <taxon>Pelagomonadaceae</taxon>
        <taxon>Chrysophaeum</taxon>
    </lineage>
</organism>
<dbReference type="Gene3D" id="1.10.8.10">
    <property type="entry name" value="DNA helicase RuvA subunit, C-terminal domain"/>
    <property type="match status" value="1"/>
</dbReference>
<evidence type="ECO:0000313" key="8">
    <source>
        <dbReference type="EMBL" id="KAJ8601446.1"/>
    </source>
</evidence>
<dbReference type="InterPro" id="IPR029063">
    <property type="entry name" value="SAM-dependent_MTases_sf"/>
</dbReference>
<dbReference type="EMBL" id="JAQMWT010000432">
    <property type="protein sequence ID" value="KAJ8601446.1"/>
    <property type="molecule type" value="Genomic_DNA"/>
</dbReference>
<keyword evidence="4" id="KW-0949">S-adenosyl-L-methionine</keyword>
<evidence type="ECO:0000256" key="1">
    <source>
        <dbReference type="ARBA" id="ARBA00012771"/>
    </source>
</evidence>
<dbReference type="AlphaFoldDB" id="A0AAD7UAR5"/>
<gene>
    <name evidence="8" type="ORF">CTAYLR_005946</name>
</gene>